<keyword evidence="2" id="KW-1133">Transmembrane helix</keyword>
<gene>
    <name evidence="3" type="ordered locus">NOCYR_0130</name>
</gene>
<feature type="compositionally biased region" description="Pro residues" evidence="1">
    <location>
        <begin position="7"/>
        <end position="24"/>
    </location>
</feature>
<dbReference type="Proteomes" id="UP000008190">
    <property type="component" value="Chromosome"/>
</dbReference>
<accession>H6R7F3</accession>
<dbReference type="OrthoDB" id="5240929at2"/>
<organism evidence="3 4">
    <name type="scientific">Nocardia cyriacigeorgica (strain GUH-2)</name>
    <dbReference type="NCBI Taxonomy" id="1127134"/>
    <lineage>
        <taxon>Bacteria</taxon>
        <taxon>Bacillati</taxon>
        <taxon>Actinomycetota</taxon>
        <taxon>Actinomycetes</taxon>
        <taxon>Mycobacteriales</taxon>
        <taxon>Nocardiaceae</taxon>
        <taxon>Nocardia</taxon>
    </lineage>
</organism>
<feature type="transmembrane region" description="Helical" evidence="2">
    <location>
        <begin position="174"/>
        <end position="196"/>
    </location>
</feature>
<dbReference type="STRING" id="1127134.NOCYR_0130"/>
<feature type="transmembrane region" description="Helical" evidence="2">
    <location>
        <begin position="77"/>
        <end position="98"/>
    </location>
</feature>
<keyword evidence="2" id="KW-0472">Membrane</keyword>
<dbReference type="KEGG" id="ncy:NOCYR_0130"/>
<reference evidence="3 4" key="1">
    <citation type="journal article" date="2012" name="J. Bacteriol.">
        <title>Genome sequence of the human- and animal-pathogenic strain Nocardia cyriacigeorgica GUH-2.</title>
        <authorList>
            <person name="Zoropogui A."/>
            <person name="Pujic P."/>
            <person name="Normand P."/>
            <person name="Barbe V."/>
            <person name="Beaman B."/>
            <person name="Beaman L."/>
            <person name="Boiron P."/>
            <person name="Colinon C."/>
            <person name="Deredjian A."/>
            <person name="Graindorge A."/>
            <person name="Mangenot S."/>
            <person name="Nazaret S."/>
            <person name="Neto M."/>
            <person name="Petit S."/>
            <person name="Roche D."/>
            <person name="Vallenet D."/>
            <person name="Rodriguez-Nava V."/>
            <person name="Richard Y."/>
            <person name="Cournoyer B."/>
            <person name="Blaha D."/>
        </authorList>
    </citation>
    <scope>NUCLEOTIDE SEQUENCE [LARGE SCALE GENOMIC DNA]</scope>
    <source>
        <strain evidence="3 4">GUH-2</strain>
    </source>
</reference>
<dbReference type="EMBL" id="FO082843">
    <property type="protein sequence ID" value="CCF60954.1"/>
    <property type="molecule type" value="Genomic_DNA"/>
</dbReference>
<feature type="region of interest" description="Disordered" evidence="1">
    <location>
        <begin position="48"/>
        <end position="67"/>
    </location>
</feature>
<protein>
    <submittedName>
        <fullName evidence="3">Uncharacterized protein</fullName>
    </submittedName>
</protein>
<feature type="region of interest" description="Disordered" evidence="1">
    <location>
        <begin position="1"/>
        <end position="33"/>
    </location>
</feature>
<proteinExistence type="predicted"/>
<keyword evidence="4" id="KW-1185">Reference proteome</keyword>
<sequence length="217" mass="22524">MSYPSGHPGPPGAPPYPGYQPAPHPGYQSAPHSAPYAGYQAAPHGAAPGYSPAPGAHPPPIGATEESSRGTVTAAGWMAILLGVLTVIAGWLWFYAALRIEDSLDRLANEAERAEMMQLRTIGAFQFLLALMWFVGGFLLLRRKPAGRIIVLVMCGFAILGGLVGIVLGLASGAVVTALGGMVNLVFAVITLCLALSGGSRRAPAPGVPHAQYPPYM</sequence>
<feature type="transmembrane region" description="Helical" evidence="2">
    <location>
        <begin position="148"/>
        <end position="168"/>
    </location>
</feature>
<evidence type="ECO:0000256" key="1">
    <source>
        <dbReference type="SAM" id="MobiDB-lite"/>
    </source>
</evidence>
<keyword evidence="2" id="KW-0812">Transmembrane</keyword>
<name>H6R7F3_NOCCG</name>
<evidence type="ECO:0000256" key="2">
    <source>
        <dbReference type="SAM" id="Phobius"/>
    </source>
</evidence>
<evidence type="ECO:0000313" key="4">
    <source>
        <dbReference type="Proteomes" id="UP000008190"/>
    </source>
</evidence>
<feature type="transmembrane region" description="Helical" evidence="2">
    <location>
        <begin position="118"/>
        <end position="141"/>
    </location>
</feature>
<dbReference type="AlphaFoldDB" id="H6R7F3"/>
<dbReference type="HOGENOM" id="CLU_1271208_0_0_11"/>
<evidence type="ECO:0000313" key="3">
    <source>
        <dbReference type="EMBL" id="CCF60954.1"/>
    </source>
</evidence>
<dbReference type="RefSeq" id="WP_014348431.1">
    <property type="nucleotide sequence ID" value="NC_016887.1"/>
</dbReference>